<evidence type="ECO:0000313" key="3">
    <source>
        <dbReference type="Proteomes" id="UP001152795"/>
    </source>
</evidence>
<keyword evidence="3" id="KW-1185">Reference proteome</keyword>
<dbReference type="Pfam" id="PF12799">
    <property type="entry name" value="LRR_4"/>
    <property type="match status" value="1"/>
</dbReference>
<dbReference type="InterPro" id="IPR003591">
    <property type="entry name" value="Leu-rich_rpt_typical-subtyp"/>
</dbReference>
<sequence length="476" mass="53096">MATAKSVVYSKHNKNNLFSNKNEEISPTQDGIECRGRTEVENALLLCEEASPERVFEINLHASKLTKIENFEKFTKLRCFDLSCNQIKTVTALEKNVELKELKLYSNKIKNVEGLDKLKELCSLQLQDNSISKIGTGLQCLKKLKTLRVDCNQILAISVSEIAACSKLTSLNVSSNKLSDISFINCLPNLEEFYASHNKITKIPDLGRCKKLQELDLSYNNVLSIAGIKSLPSLMIVRLEHNDIKDFDVSGAVRALEQLYAGNNKLVSVKKLPLQFPSIEVLDISSNRLDSLDASCKDLSKCTMLRELNISDNLCYNPASLDHQNCLKALPRLEVLNGNPIKRPQSSHGKNRPPMRPVSALQMVSTKHLEEQVSAAIQEQNSFESMIASKFDIVYDLLKKLPEETSENSSETFSPEPKARGSFLYAGSSSQPGTQDSQKSLDSPRSSSDSSRPSSRCSNRARIQDAKTFAEQHFDE</sequence>
<dbReference type="Proteomes" id="UP001152795">
    <property type="component" value="Unassembled WGS sequence"/>
</dbReference>
<dbReference type="PROSITE" id="PS51450">
    <property type="entry name" value="LRR"/>
    <property type="match status" value="5"/>
</dbReference>
<accession>A0A7D9D665</accession>
<reference evidence="2" key="1">
    <citation type="submission" date="2020-04" db="EMBL/GenBank/DDBJ databases">
        <authorList>
            <person name="Alioto T."/>
            <person name="Alioto T."/>
            <person name="Gomez Garrido J."/>
        </authorList>
    </citation>
    <scope>NUCLEOTIDE SEQUENCE</scope>
    <source>
        <strain evidence="2">A484AB</strain>
    </source>
</reference>
<proteinExistence type="predicted"/>
<dbReference type="PANTHER" id="PTHR15454">
    <property type="entry name" value="NISCHARIN RELATED"/>
    <property type="match status" value="1"/>
</dbReference>
<dbReference type="InterPro" id="IPR025875">
    <property type="entry name" value="Leu-rich_rpt_4"/>
</dbReference>
<dbReference type="GO" id="GO:0005737">
    <property type="term" value="C:cytoplasm"/>
    <property type="evidence" value="ECO:0007669"/>
    <property type="project" value="TreeGrafter"/>
</dbReference>
<gene>
    <name evidence="2" type="ORF">PACLA_8A028519</name>
</gene>
<dbReference type="Pfam" id="PF13516">
    <property type="entry name" value="LRR_6"/>
    <property type="match status" value="1"/>
</dbReference>
<dbReference type="SMART" id="SM00365">
    <property type="entry name" value="LRR_SD22"/>
    <property type="match status" value="6"/>
</dbReference>
<dbReference type="SMART" id="SM00369">
    <property type="entry name" value="LRR_TYP"/>
    <property type="match status" value="6"/>
</dbReference>
<comment type="caution">
    <text evidence="2">The sequence shown here is derived from an EMBL/GenBank/DDBJ whole genome shotgun (WGS) entry which is preliminary data.</text>
</comment>
<dbReference type="EMBL" id="CACRXK020000043">
    <property type="protein sequence ID" value="CAB3977354.1"/>
    <property type="molecule type" value="Genomic_DNA"/>
</dbReference>
<dbReference type="OrthoDB" id="1574204at2759"/>
<dbReference type="InterPro" id="IPR001611">
    <property type="entry name" value="Leu-rich_rpt"/>
</dbReference>
<dbReference type="PANTHER" id="PTHR15454:SF56">
    <property type="entry name" value="PROTEIN PHOSPHATASE 1 REGULATORY SUBUNIT 7-RELATED"/>
    <property type="match status" value="1"/>
</dbReference>
<dbReference type="Gene3D" id="3.80.10.10">
    <property type="entry name" value="Ribonuclease Inhibitor"/>
    <property type="match status" value="1"/>
</dbReference>
<feature type="compositionally biased region" description="Basic and acidic residues" evidence="1">
    <location>
        <begin position="462"/>
        <end position="476"/>
    </location>
</feature>
<feature type="region of interest" description="Disordered" evidence="1">
    <location>
        <begin position="404"/>
        <end position="476"/>
    </location>
</feature>
<dbReference type="SMART" id="SM00364">
    <property type="entry name" value="LRR_BAC"/>
    <property type="match status" value="5"/>
</dbReference>
<protein>
    <submittedName>
        <fullName evidence="2">187-kDa microtubule-associated AIR9-like</fullName>
    </submittedName>
</protein>
<evidence type="ECO:0000256" key="1">
    <source>
        <dbReference type="SAM" id="MobiDB-lite"/>
    </source>
</evidence>
<dbReference type="SUPFAM" id="SSF52058">
    <property type="entry name" value="L domain-like"/>
    <property type="match status" value="1"/>
</dbReference>
<organism evidence="2 3">
    <name type="scientific">Paramuricea clavata</name>
    <name type="common">Red gorgonian</name>
    <name type="synonym">Violescent sea-whip</name>
    <dbReference type="NCBI Taxonomy" id="317549"/>
    <lineage>
        <taxon>Eukaryota</taxon>
        <taxon>Metazoa</taxon>
        <taxon>Cnidaria</taxon>
        <taxon>Anthozoa</taxon>
        <taxon>Octocorallia</taxon>
        <taxon>Malacalcyonacea</taxon>
        <taxon>Plexauridae</taxon>
        <taxon>Paramuricea</taxon>
    </lineage>
</organism>
<evidence type="ECO:0000313" key="2">
    <source>
        <dbReference type="EMBL" id="CAB3977354.1"/>
    </source>
</evidence>
<dbReference type="AlphaFoldDB" id="A0A7D9D665"/>
<name>A0A7D9D665_PARCT</name>
<feature type="compositionally biased region" description="Low complexity" evidence="1">
    <location>
        <begin position="407"/>
        <end position="416"/>
    </location>
</feature>
<feature type="compositionally biased region" description="Low complexity" evidence="1">
    <location>
        <begin position="436"/>
        <end position="458"/>
    </location>
</feature>
<dbReference type="InterPro" id="IPR032675">
    <property type="entry name" value="LRR_dom_sf"/>
</dbReference>